<reference evidence="2 3" key="1">
    <citation type="submission" date="2017-02" db="EMBL/GenBank/DDBJ databases">
        <authorList>
            <person name="Peterson S.W."/>
        </authorList>
    </citation>
    <scope>NUCLEOTIDE SEQUENCE [LARGE SCALE GENOMIC DNA]</scope>
    <source>
        <strain evidence="2 3">M1</strain>
    </source>
</reference>
<evidence type="ECO:0000313" key="2">
    <source>
        <dbReference type="EMBL" id="SKC49996.1"/>
    </source>
</evidence>
<accession>A0A1T5JF74</accession>
<feature type="transmembrane region" description="Helical" evidence="1">
    <location>
        <begin position="90"/>
        <end position="110"/>
    </location>
</feature>
<dbReference type="RefSeq" id="WP_244282010.1">
    <property type="nucleotide sequence ID" value="NZ_FUZT01000002.1"/>
</dbReference>
<evidence type="ECO:0000313" key="3">
    <source>
        <dbReference type="Proteomes" id="UP000190285"/>
    </source>
</evidence>
<protein>
    <submittedName>
        <fullName evidence="2">Uncharacterized protein</fullName>
    </submittedName>
</protein>
<sequence>MNFFTDMVDMKGMIILTKMNEQMQQKMKQMLENIPRFDYKVIKFFDDKSEMQKAIDTLYNNGIMNLNSRTLTDNYINEIYELYIFMPKEGLNLILSAIVGGIIGGIIGWLHGNTMISLPLLNPASAGGRVVTTVLGAGIGSVLLATYISIMTLFRPIKSIKPGQHMLTIYADAERKRDINDILSKFKFLE</sequence>
<dbReference type="AlphaFoldDB" id="A0A1T5JF74"/>
<proteinExistence type="predicted"/>
<dbReference type="STRING" id="36842.SAMN02194393_01148"/>
<dbReference type="PANTHER" id="PTHR36109">
    <property type="entry name" value="MEMBRANE PROTEIN-RELATED"/>
    <property type="match status" value="1"/>
</dbReference>
<name>A0A1T5JF74_9FIRM</name>
<keyword evidence="1" id="KW-0472">Membrane</keyword>
<evidence type="ECO:0000256" key="1">
    <source>
        <dbReference type="SAM" id="Phobius"/>
    </source>
</evidence>
<keyword evidence="1" id="KW-1133">Transmembrane helix</keyword>
<feature type="transmembrane region" description="Helical" evidence="1">
    <location>
        <begin position="130"/>
        <end position="154"/>
    </location>
</feature>
<organism evidence="2 3">
    <name type="scientific">Maledivibacter halophilus</name>
    <dbReference type="NCBI Taxonomy" id="36842"/>
    <lineage>
        <taxon>Bacteria</taxon>
        <taxon>Bacillati</taxon>
        <taxon>Bacillota</taxon>
        <taxon>Clostridia</taxon>
        <taxon>Peptostreptococcales</taxon>
        <taxon>Caminicellaceae</taxon>
        <taxon>Maledivibacter</taxon>
    </lineage>
</organism>
<gene>
    <name evidence="2" type="ORF">SAMN02194393_01148</name>
</gene>
<keyword evidence="1" id="KW-0812">Transmembrane</keyword>
<keyword evidence="3" id="KW-1185">Reference proteome</keyword>
<dbReference type="EMBL" id="FUZT01000002">
    <property type="protein sequence ID" value="SKC49996.1"/>
    <property type="molecule type" value="Genomic_DNA"/>
</dbReference>
<dbReference type="InterPro" id="IPR052948">
    <property type="entry name" value="Low_temp-induced_all0457"/>
</dbReference>
<dbReference type="Proteomes" id="UP000190285">
    <property type="component" value="Unassembled WGS sequence"/>
</dbReference>
<dbReference type="PANTHER" id="PTHR36109:SF2">
    <property type="entry name" value="MEMBRANE PROTEIN"/>
    <property type="match status" value="1"/>
</dbReference>